<proteinExistence type="predicted"/>
<evidence type="ECO:0000313" key="3">
    <source>
        <dbReference type="EMBL" id="TXF13721.1"/>
    </source>
</evidence>
<feature type="signal peptide" evidence="1">
    <location>
        <begin position="1"/>
        <end position="28"/>
    </location>
</feature>
<evidence type="ECO:0000259" key="2">
    <source>
        <dbReference type="Pfam" id="PF20419"/>
    </source>
</evidence>
<evidence type="ECO:0000313" key="4">
    <source>
        <dbReference type="Proteomes" id="UP000321201"/>
    </source>
</evidence>
<accession>A0A5C7EZ85</accession>
<comment type="caution">
    <text evidence="3">The sequence shown here is derived from an EMBL/GenBank/DDBJ whole genome shotgun (WGS) entry which is preliminary data.</text>
</comment>
<evidence type="ECO:0000256" key="1">
    <source>
        <dbReference type="SAM" id="SignalP"/>
    </source>
</evidence>
<keyword evidence="4" id="KW-1185">Reference proteome</keyword>
<name>A0A5C7EZ85_9PROT</name>
<dbReference type="InParanoid" id="A0A5C7EZ85"/>
<feature type="domain" description="DUF6701" evidence="2">
    <location>
        <begin position="610"/>
        <end position="1208"/>
    </location>
</feature>
<dbReference type="InterPro" id="IPR046524">
    <property type="entry name" value="DUF6701"/>
</dbReference>
<organism evidence="3 4">
    <name type="scientific">Pelomicrobium methylotrophicum</name>
    <dbReference type="NCBI Taxonomy" id="2602750"/>
    <lineage>
        <taxon>Bacteria</taxon>
        <taxon>Pseudomonadati</taxon>
        <taxon>Pseudomonadota</taxon>
        <taxon>Hydrogenophilia</taxon>
        <taxon>Hydrogenophilia incertae sedis</taxon>
        <taxon>Pelomicrobium</taxon>
    </lineage>
</organism>
<sequence>MKGLFFFRWRAVAAGLLLGFLFSGWAQAQIAFRAASSAAVAGAATVAYGGSGSFAVRGNCGSISPGLPPGTAAGDLLIAVVASGASPTLSMPGWTLLFQDNPVSNLTSAIYWRIATGGDSTTITQSGTCNVLAARISRFTGVDAQQPFMTAPLAASNWSYQNANTVTTGTETTDYPGAMLAVTTHSTDDDTFGALGGFSQAYSSRTTTGNDAAIALYYAPQAAPGTAGPYTVTKNRGADPNHGTLFALRPAGLKLTIPVPAGTQANDVMIASIALQPCSAASGGACVTSVNPPAGWTLVRTVDQTTGPIPFSSPLVYGNRLFIYRRVATGTEPASYTWTLGGALKPTGAVGGMTSFSGVDTTNPIVTEAGQATPSSLSHTAPSIDTGAVTDTMLLSSHAANASTQWTPPSGMTERVDVASQTPPNVTGISLEMNSEPRAAAGPTGTRTASFQSSLLPATGTTHMLALRPAPVFQHYAIGVLSTSVATCDYAEITITAHNAAHAPVSPPAGRTLTLSTSTGTGAWQPGLVSGSGAWSPSGANNGMATYVWPGGESSFTVRLRHATVATLSVNLIDDAGRTENAAEDPAIAFVESAFRVSNGANAPLAIGTQVAGKPSNVGAGAQALYLQAVRTDTQTGACVSLFPSGSEVAIEVGAQCVNPATCTQPVTLATAASSGNTASFVPNGGYPATINFRFTTANAEAPFSFSYADAGQIRLQFRRALPPPPSGVYIQGTSNAFVTRPFGLAFRGANAATPIQHGTSPASPVLAAAGDPFTMTVAAYRWAAAEDDGTGNPLPGANITDNGMTPNFAADVTVSAIANLPGVALGTAARGAGCSGPATVPAAAWSGGAATLTDWCYTEVGNVFLSASVSNYLAPGVNVAGNSGLDGSGPAGGYVGRFRPKYFTVANANLTNRVLAGCSPASTFTYMEEAMETGFKLSAKNALDGVTQNYTTASGYAKLDPAGSPASLGFGARNGTTNLTARLDLGSASGSFVAGEATVAARVSLRRASPDNPDGPFEAFELGIAPQDADGVALRPADLNLDVDGVGGNDHVKVGQTRVRFGRLRLANAYGSELLDLPIPIRVEHWNGVGFVTNGDDGCTRLAASNVLLFNYQGNLNPGETSVAPAPTISFSAGVGNLKLTKPGAGNTGSVQLRVDLTAESKRYLKGRWNDAADPDGNVATFYDDDPVARASFGQYKASERIIYLRENY</sequence>
<gene>
    <name evidence="3" type="ORF">FR698_01030</name>
</gene>
<protein>
    <recommendedName>
        <fullName evidence="2">DUF6701 domain-containing protein</fullName>
    </recommendedName>
</protein>
<keyword evidence="1" id="KW-0732">Signal</keyword>
<dbReference type="Proteomes" id="UP000321201">
    <property type="component" value="Unassembled WGS sequence"/>
</dbReference>
<dbReference type="AlphaFoldDB" id="A0A5C7EZ85"/>
<reference evidence="3 4" key="1">
    <citation type="submission" date="2019-08" db="EMBL/GenBank/DDBJ databases">
        <title>Pelomicrobium methylotrophicum gen. nov., sp. nov. a moderately thermophilic, facultatively anaerobic, lithoautotrophic and methylotrophic bacterium isolated from a terrestrial mud volcano.</title>
        <authorList>
            <person name="Slobodkina G.B."/>
            <person name="Merkel A.Y."/>
            <person name="Slobodkin A.I."/>
        </authorList>
    </citation>
    <scope>NUCLEOTIDE SEQUENCE [LARGE SCALE GENOMIC DNA]</scope>
    <source>
        <strain evidence="3 4">SM250</strain>
    </source>
</reference>
<feature type="chain" id="PRO_5023077836" description="DUF6701 domain-containing protein" evidence="1">
    <location>
        <begin position="29"/>
        <end position="1210"/>
    </location>
</feature>
<dbReference type="EMBL" id="VPFL01000001">
    <property type="protein sequence ID" value="TXF13721.1"/>
    <property type="molecule type" value="Genomic_DNA"/>
</dbReference>
<dbReference type="OrthoDB" id="9790247at2"/>
<dbReference type="Pfam" id="PF20419">
    <property type="entry name" value="DUF6701"/>
    <property type="match status" value="1"/>
</dbReference>
<dbReference type="RefSeq" id="WP_147798306.1">
    <property type="nucleotide sequence ID" value="NZ_VPFL01000001.1"/>
</dbReference>